<organism evidence="5 6">
    <name type="scientific">Clydaea vesicula</name>
    <dbReference type="NCBI Taxonomy" id="447962"/>
    <lineage>
        <taxon>Eukaryota</taxon>
        <taxon>Fungi</taxon>
        <taxon>Fungi incertae sedis</taxon>
        <taxon>Chytridiomycota</taxon>
        <taxon>Chytridiomycota incertae sedis</taxon>
        <taxon>Chytridiomycetes</taxon>
        <taxon>Lobulomycetales</taxon>
        <taxon>Lobulomycetaceae</taxon>
        <taxon>Clydaea</taxon>
    </lineage>
</organism>
<dbReference type="InterPro" id="IPR025151">
    <property type="entry name" value="ELYS_dom"/>
</dbReference>
<dbReference type="EMBL" id="JADGJW010000756">
    <property type="protein sequence ID" value="KAJ3212969.1"/>
    <property type="molecule type" value="Genomic_DNA"/>
</dbReference>
<dbReference type="Pfam" id="PF13934">
    <property type="entry name" value="ELYS"/>
    <property type="match status" value="1"/>
</dbReference>
<evidence type="ECO:0000256" key="2">
    <source>
        <dbReference type="ARBA" id="ARBA00023242"/>
    </source>
</evidence>
<proteinExistence type="predicted"/>
<dbReference type="AlphaFoldDB" id="A0AAD5TX10"/>
<feature type="domain" description="ELYS-like" evidence="4">
    <location>
        <begin position="385"/>
        <end position="616"/>
    </location>
</feature>
<reference evidence="5" key="1">
    <citation type="submission" date="2020-05" db="EMBL/GenBank/DDBJ databases">
        <title>Phylogenomic resolution of chytrid fungi.</title>
        <authorList>
            <person name="Stajich J.E."/>
            <person name="Amses K."/>
            <person name="Simmons R."/>
            <person name="Seto K."/>
            <person name="Myers J."/>
            <person name="Bonds A."/>
            <person name="Quandt C.A."/>
            <person name="Barry K."/>
            <person name="Liu P."/>
            <person name="Grigoriev I."/>
            <person name="Longcore J.E."/>
            <person name="James T.Y."/>
        </authorList>
    </citation>
    <scope>NUCLEOTIDE SEQUENCE</scope>
    <source>
        <strain evidence="5">JEL0476</strain>
    </source>
</reference>
<keyword evidence="6" id="KW-1185">Reference proteome</keyword>
<comment type="caution">
    <text evidence="5">The sequence shown here is derived from an EMBL/GenBank/DDBJ whole genome shotgun (WGS) entry which is preliminary data.</text>
</comment>
<evidence type="ECO:0000313" key="5">
    <source>
        <dbReference type="EMBL" id="KAJ3212969.1"/>
    </source>
</evidence>
<comment type="subcellular location">
    <subcellularLocation>
        <location evidence="1">Nucleus</location>
    </subcellularLocation>
</comment>
<sequence length="1023" mass="119225">MIVNSVNFFAIYTDTEMKVYSRLNNEQVSTFKIDKINDGLLLSKVTALKDDFLILSIINLIGDNVVLKIFNTLNKTAFDLVNDPFQFQTCELATNWDYSSPFTFLVTREKKMLYLNCIDSNFKLGPKRIELKKIESLNDVQVIKSYKISNKKKNYGNFFFFGDANGNFEIFEFFFNNTNFLNIDFQFSVKKIFESNFGLKGGITDIEFHQYDVSVEILNGLLCITHRYQNRDVVSFVILKDLEYNVIYNDFGNLEYPFLITSCTLIKNFTVEREIIFYSLWKNKYNSFQLIVSRFEKNNNIQIIFEYFFQHDVNILEMELWRNGRKITLVDLNGVILEVDNLVNVEYNVTEVISDIPKFDMLFLNDPSIYYETFALNKLEKKKSLGVDFQYPPTKIDQFELLFDKIWSSDAELLQKQCFTWYLIKDYYFNAPSDNFIKDENFLRNSGDTEFDIIADQPENSFAESNLIPHNIQLELSGYWNFDQSNFEECLEDFISSGIQLEEIFKKKVLKTFFIKKKFKLVIKYLNYFEKNNLSEEFDNDQFLLKLESYLMVDFYDGVSYMRKCRNFYSNIPILEYFFYFVIITIENPKIKYLKKNFLNFPFTKEEVEKLIEFCSADTNNKFKLEDSRLSEKDDLTTSIQLKKLFFLFLYYLNKNEYRKSLSISMTLKRLISEIIKKNGNYKFSLIQNNEFSNITEILKYFITGVNIEVEAESNEVENLLEIQMAENNDVKKVHIDDKINDVEHKSLATTSPSFKEVKSSNESPNSRISLFKTEELPAPIKLPINSNIARVCESKEKKKTGLNDNENENESIVRVSRLKNTSPFSPRKKTSDANNTKKNFETELTSPLANETKLNNFDDAKSSGILTRSQIQRNADNLASKKKIDFNLTSSTASNTISTNTKMRKAKNPFLDTPAVGTSITTGSGRILRNTPARSKKNFLNDFNKKVFENNAVDVKKTLEKKRKRVVKLKDLPSNDDGINDLDELDLEEFDDTPLKGKKPVGTLKRTVVTRGMAASKNIKKT</sequence>
<protein>
    <recommendedName>
        <fullName evidence="4">ELYS-like domain-containing protein</fullName>
    </recommendedName>
</protein>
<dbReference type="Proteomes" id="UP001211065">
    <property type="component" value="Unassembled WGS sequence"/>
</dbReference>
<accession>A0AAD5TX10</accession>
<feature type="region of interest" description="Disordered" evidence="3">
    <location>
        <begin position="820"/>
        <end position="848"/>
    </location>
</feature>
<feature type="compositionally biased region" description="Polar residues" evidence="3">
    <location>
        <begin position="833"/>
        <end position="848"/>
    </location>
</feature>
<evidence type="ECO:0000256" key="3">
    <source>
        <dbReference type="SAM" id="MobiDB-lite"/>
    </source>
</evidence>
<dbReference type="GO" id="GO:0005634">
    <property type="term" value="C:nucleus"/>
    <property type="evidence" value="ECO:0007669"/>
    <property type="project" value="UniProtKB-SubCell"/>
</dbReference>
<evidence type="ECO:0000259" key="4">
    <source>
        <dbReference type="Pfam" id="PF13934"/>
    </source>
</evidence>
<evidence type="ECO:0000313" key="6">
    <source>
        <dbReference type="Proteomes" id="UP001211065"/>
    </source>
</evidence>
<gene>
    <name evidence="5" type="ORF">HK099_007623</name>
</gene>
<keyword evidence="2" id="KW-0539">Nucleus</keyword>
<name>A0AAD5TX10_9FUNG</name>
<evidence type="ECO:0000256" key="1">
    <source>
        <dbReference type="ARBA" id="ARBA00004123"/>
    </source>
</evidence>